<gene>
    <name evidence="1" type="ORF">GGR25_001104</name>
</gene>
<accession>A0A840ANF9</accession>
<organism evidence="1 2">
    <name type="scientific">Kaistia hirudinis</name>
    <dbReference type="NCBI Taxonomy" id="1293440"/>
    <lineage>
        <taxon>Bacteria</taxon>
        <taxon>Pseudomonadati</taxon>
        <taxon>Pseudomonadota</taxon>
        <taxon>Alphaproteobacteria</taxon>
        <taxon>Hyphomicrobiales</taxon>
        <taxon>Kaistiaceae</taxon>
        <taxon>Kaistia</taxon>
    </lineage>
</organism>
<evidence type="ECO:0000313" key="1">
    <source>
        <dbReference type="EMBL" id="MBB3930065.1"/>
    </source>
</evidence>
<reference evidence="1 2" key="1">
    <citation type="submission" date="2020-08" db="EMBL/GenBank/DDBJ databases">
        <title>Genomic Encyclopedia of Type Strains, Phase IV (KMG-IV): sequencing the most valuable type-strain genomes for metagenomic binning, comparative biology and taxonomic classification.</title>
        <authorList>
            <person name="Goeker M."/>
        </authorList>
    </citation>
    <scope>NUCLEOTIDE SEQUENCE [LARGE SCALE GENOMIC DNA]</scope>
    <source>
        <strain evidence="1 2">DSM 25966</strain>
    </source>
</reference>
<proteinExistence type="predicted"/>
<sequence length="74" mass="8111">MTKPDEETPPGGSIAALCGHVEALVRRVLALEKRPAPSLRVGPAYRLAESDKSFIAAREIEIDGQRFRVPVIEE</sequence>
<protein>
    <submittedName>
        <fullName evidence="1">Uncharacterized protein</fullName>
    </submittedName>
</protein>
<evidence type="ECO:0000313" key="2">
    <source>
        <dbReference type="Proteomes" id="UP000553963"/>
    </source>
</evidence>
<comment type="caution">
    <text evidence="1">The sequence shown here is derived from an EMBL/GenBank/DDBJ whole genome shotgun (WGS) entry which is preliminary data.</text>
</comment>
<keyword evidence="2" id="KW-1185">Reference proteome</keyword>
<name>A0A840ANF9_9HYPH</name>
<dbReference type="AlphaFoldDB" id="A0A840ANF9"/>
<dbReference type="Proteomes" id="UP000553963">
    <property type="component" value="Unassembled WGS sequence"/>
</dbReference>
<dbReference type="EMBL" id="JACIDS010000002">
    <property type="protein sequence ID" value="MBB3930065.1"/>
    <property type="molecule type" value="Genomic_DNA"/>
</dbReference>
<dbReference type="RefSeq" id="WP_183397759.1">
    <property type="nucleotide sequence ID" value="NZ_JACIDS010000002.1"/>
</dbReference>